<keyword evidence="2" id="KW-1185">Reference proteome</keyword>
<evidence type="ECO:0000313" key="2">
    <source>
        <dbReference type="Proteomes" id="UP000010482"/>
    </source>
</evidence>
<protein>
    <recommendedName>
        <fullName evidence="3">BrnT family toxin</fullName>
    </recommendedName>
</protein>
<reference evidence="1" key="1">
    <citation type="submission" date="2012-04" db="EMBL/GenBank/DDBJ databases">
        <title>Finished genome of Dactylococcopsis salina PCC 8305.</title>
        <authorList>
            <consortium name="US DOE Joint Genome Institute"/>
            <person name="Gugger M."/>
            <person name="Coursin T."/>
            <person name="Rippka R."/>
            <person name="Tandeau De Marsac N."/>
            <person name="Huntemann M."/>
            <person name="Wei C.-L."/>
            <person name="Han J."/>
            <person name="Detter J.C."/>
            <person name="Han C."/>
            <person name="Tapia R."/>
            <person name="Daligault H."/>
            <person name="Chen A."/>
            <person name="Krypides N."/>
            <person name="Mavromatis K."/>
            <person name="Markowitz V."/>
            <person name="Szeto E."/>
            <person name="Ivanova N."/>
            <person name="Ovchinnikova G."/>
            <person name="Pagani I."/>
            <person name="Pati A."/>
            <person name="Goodwin L."/>
            <person name="Peters L."/>
            <person name="Pitluck S."/>
            <person name="Woyke T."/>
            <person name="Kerfeld C."/>
        </authorList>
    </citation>
    <scope>NUCLEOTIDE SEQUENCE [LARGE SCALE GENOMIC DNA]</scope>
    <source>
        <strain evidence="1">PCC 8305</strain>
    </source>
</reference>
<dbReference type="Pfam" id="PF04365">
    <property type="entry name" value="BrnT_toxin"/>
    <property type="match status" value="1"/>
</dbReference>
<evidence type="ECO:0000313" key="1">
    <source>
        <dbReference type="EMBL" id="AFZ49472.1"/>
    </source>
</evidence>
<dbReference type="eggNOG" id="COG2929">
    <property type="taxonomic scope" value="Bacteria"/>
</dbReference>
<name>K9YSI9_DACS8</name>
<evidence type="ECO:0008006" key="3">
    <source>
        <dbReference type="Google" id="ProtNLM"/>
    </source>
</evidence>
<gene>
    <name evidence="1" type="ORF">Dacsa_0713</name>
</gene>
<dbReference type="InterPro" id="IPR007460">
    <property type="entry name" value="BrnT_toxin"/>
</dbReference>
<dbReference type="OrthoDB" id="428036at2"/>
<organism evidence="1 2">
    <name type="scientific">Dactylococcopsis salina (strain PCC 8305)</name>
    <name type="common">Myxobactron salinum</name>
    <dbReference type="NCBI Taxonomy" id="13035"/>
    <lineage>
        <taxon>Bacteria</taxon>
        <taxon>Bacillati</taxon>
        <taxon>Cyanobacteriota</taxon>
        <taxon>Cyanophyceae</taxon>
        <taxon>Nodosilineales</taxon>
        <taxon>Cymatolegaceae</taxon>
        <taxon>Dactylococcopsis</taxon>
    </lineage>
</organism>
<accession>K9YSI9</accession>
<dbReference type="KEGG" id="dsl:Dacsa_0713"/>
<dbReference type="STRING" id="13035.Dacsa_0713"/>
<dbReference type="HOGENOM" id="CLU_3182766_0_0_3"/>
<sequence length="46" mass="5688">MEFEWDEGKRQSNRKKHDVDFVAVTRIFQRETVKWVDDRQDYGVRS</sequence>
<dbReference type="AlphaFoldDB" id="K9YSI9"/>
<dbReference type="EMBL" id="CP003944">
    <property type="protein sequence ID" value="AFZ49472.1"/>
    <property type="molecule type" value="Genomic_DNA"/>
</dbReference>
<dbReference type="Gene3D" id="3.10.450.530">
    <property type="entry name" value="Ribonuclease toxin, BrnT, of type II toxin-antitoxin system"/>
    <property type="match status" value="1"/>
</dbReference>
<dbReference type="InterPro" id="IPR038573">
    <property type="entry name" value="BrnT_sf"/>
</dbReference>
<proteinExistence type="predicted"/>
<dbReference type="Proteomes" id="UP000010482">
    <property type="component" value="Chromosome"/>
</dbReference>